<name>F0JGB1_9BACT</name>
<dbReference type="SMR" id="F0JGB1"/>
<evidence type="ECO:0000256" key="1">
    <source>
        <dbReference type="ARBA" id="ARBA00022737"/>
    </source>
</evidence>
<dbReference type="InterPro" id="IPR056823">
    <property type="entry name" value="TEN-like_YD-shell"/>
</dbReference>
<dbReference type="STRING" id="641491.DND132_1822"/>
<dbReference type="PANTHER" id="PTHR32305">
    <property type="match status" value="1"/>
</dbReference>
<sequence>MAAPYMCETRRGPDGRIVEKTETVRGRKSVWAYAYDGDGRLTEAKLDGRVICQCWYDREGRRVRDYLPATAGANYRDYQYTQDNRLMRAGSGQYSHDERGFRSIWSDRGVYTLYEYSPDYRLLKAEEEGRNKALTFDHDDDGRRSAKYLNGQLVEAYRWLDFVRLAAFHDGRHGYEFAYREGERTPYAMRRDDGTVAGLLYDQVGSLRVVADVDGNVIKEVLYDPFGGIIEDTNPSLRLPIGFAGGLHDRDLGFVRFGWRDYDVRTGRWTAPDPIGDKGGDPDWYGYCLDDPVNMHDPMGLFAWIPLAGAAIGAGSNAYDNWDDWRSGKMSTGDYATSVGLGAVTGAVSTMGGGIGSTLLLGGGSAALNEVGNQYIRTGKVDDVGKVAAAAGSGVIGGAAGKIGKSVGKNFGRITPSMTIPPKPLKDASNLGSVVSSTVGTEMTDDWLNKALDKQK</sequence>
<dbReference type="Pfam" id="PF25023">
    <property type="entry name" value="TEN_YD-shell"/>
    <property type="match status" value="1"/>
</dbReference>
<dbReference type="PANTHER" id="PTHR32305:SF15">
    <property type="entry name" value="PROTEIN RHSA-RELATED"/>
    <property type="match status" value="1"/>
</dbReference>
<gene>
    <name evidence="3" type="ORF">DND132_1822</name>
</gene>
<proteinExistence type="predicted"/>
<protein>
    <submittedName>
        <fullName evidence="3">YD repeat protein</fullName>
    </submittedName>
</protein>
<reference evidence="3 4" key="1">
    <citation type="journal article" date="2011" name="J. Bacteriol.">
        <title>Genome sequence of the mercury-methylating strain Desulfovibrio desulfuricans ND132.</title>
        <authorList>
            <person name="Brown S.D."/>
            <person name="Gilmour C.C."/>
            <person name="Kucken A.M."/>
            <person name="Wall J.D."/>
            <person name="Elias D.A."/>
            <person name="Brandt C.C."/>
            <person name="Podar M."/>
            <person name="Chertkov O."/>
            <person name="Held B."/>
            <person name="Bruce D.C."/>
            <person name="Detter J.C."/>
            <person name="Tapia R."/>
            <person name="Han C.S."/>
            <person name="Goodwin L.A."/>
            <person name="Cheng J.F."/>
            <person name="Pitluck S."/>
            <person name="Woyke T."/>
            <person name="Mikhailova N."/>
            <person name="Ivanova N.N."/>
            <person name="Han J."/>
            <person name="Lucas S."/>
            <person name="Lapidus A.L."/>
            <person name="Land M.L."/>
            <person name="Hauser L.J."/>
            <person name="Palumbo A.V."/>
        </authorList>
    </citation>
    <scope>NUCLEOTIDE SEQUENCE [LARGE SCALE GENOMIC DNA]</scope>
    <source>
        <strain evidence="3 4">ND132</strain>
    </source>
</reference>
<evidence type="ECO:0000313" key="3">
    <source>
        <dbReference type="EMBL" id="EGB15028.1"/>
    </source>
</evidence>
<dbReference type="RefSeq" id="WP_014322455.1">
    <property type="nucleotide sequence ID" value="NC_016803.1"/>
</dbReference>
<feature type="domain" description="Teneurin-like YD-shell" evidence="2">
    <location>
        <begin position="15"/>
        <end position="273"/>
    </location>
</feature>
<dbReference type="EMBL" id="CP003220">
    <property type="protein sequence ID" value="EGB15028.1"/>
    <property type="molecule type" value="Genomic_DNA"/>
</dbReference>
<dbReference type="Proteomes" id="UP000007845">
    <property type="component" value="Chromosome"/>
</dbReference>
<evidence type="ECO:0000259" key="2">
    <source>
        <dbReference type="Pfam" id="PF25023"/>
    </source>
</evidence>
<organism evidence="3 4">
    <name type="scientific">Pseudodesulfovibrio mercurii</name>
    <dbReference type="NCBI Taxonomy" id="641491"/>
    <lineage>
        <taxon>Bacteria</taxon>
        <taxon>Pseudomonadati</taxon>
        <taxon>Thermodesulfobacteriota</taxon>
        <taxon>Desulfovibrionia</taxon>
        <taxon>Desulfovibrionales</taxon>
        <taxon>Desulfovibrionaceae</taxon>
    </lineage>
</organism>
<dbReference type="InterPro" id="IPR022385">
    <property type="entry name" value="Rhs_assc_core"/>
</dbReference>
<dbReference type="Gene3D" id="2.180.10.10">
    <property type="entry name" value="RHS repeat-associated core"/>
    <property type="match status" value="1"/>
</dbReference>
<keyword evidence="1" id="KW-0677">Repeat</keyword>
<keyword evidence="4" id="KW-1185">Reference proteome</keyword>
<dbReference type="InterPro" id="IPR050708">
    <property type="entry name" value="T6SS_VgrG/RHS"/>
</dbReference>
<dbReference type="AlphaFoldDB" id="F0JGB1"/>
<dbReference type="eggNOG" id="COG3209">
    <property type="taxonomic scope" value="Bacteria"/>
</dbReference>
<accession>F0JGB1</accession>
<dbReference type="HOGENOM" id="CLU_048244_2_0_7"/>
<dbReference type="NCBIfam" id="TIGR03696">
    <property type="entry name" value="Rhs_assc_core"/>
    <property type="match status" value="1"/>
</dbReference>
<evidence type="ECO:0000313" key="4">
    <source>
        <dbReference type="Proteomes" id="UP000007845"/>
    </source>
</evidence>
<dbReference type="KEGG" id="ddn:DND132_1822"/>